<dbReference type="InterPro" id="IPR021848">
    <property type="entry name" value="HODM_asu-like"/>
</dbReference>
<organism evidence="1 2">
    <name type="scientific">Stephanodiscus triporus</name>
    <dbReference type="NCBI Taxonomy" id="2934178"/>
    <lineage>
        <taxon>Eukaryota</taxon>
        <taxon>Sar</taxon>
        <taxon>Stramenopiles</taxon>
        <taxon>Ochrophyta</taxon>
        <taxon>Bacillariophyta</taxon>
        <taxon>Coscinodiscophyceae</taxon>
        <taxon>Thalassiosirophycidae</taxon>
        <taxon>Stephanodiscales</taxon>
        <taxon>Stephanodiscaceae</taxon>
        <taxon>Stephanodiscus</taxon>
    </lineage>
</organism>
<dbReference type="AlphaFoldDB" id="A0ABD3NFP1"/>
<protein>
    <submittedName>
        <fullName evidence="1">Uncharacterized protein</fullName>
    </submittedName>
</protein>
<comment type="caution">
    <text evidence="1">The sequence shown here is derived from an EMBL/GenBank/DDBJ whole genome shotgun (WGS) entry which is preliminary data.</text>
</comment>
<proteinExistence type="predicted"/>
<name>A0ABD3NFP1_9STRA</name>
<accession>A0ABD3NFP1</accession>
<gene>
    <name evidence="1" type="ORF">ACHAW5_002994</name>
</gene>
<evidence type="ECO:0000313" key="1">
    <source>
        <dbReference type="EMBL" id="KAL3773786.1"/>
    </source>
</evidence>
<dbReference type="Pfam" id="PF11927">
    <property type="entry name" value="HODM_asu-like"/>
    <property type="match status" value="1"/>
</dbReference>
<keyword evidence="2" id="KW-1185">Reference proteome</keyword>
<dbReference type="EMBL" id="JALLAZ020001508">
    <property type="protein sequence ID" value="KAL3773786.1"/>
    <property type="molecule type" value="Genomic_DNA"/>
</dbReference>
<dbReference type="Proteomes" id="UP001530315">
    <property type="component" value="Unassembled WGS sequence"/>
</dbReference>
<reference evidence="1 2" key="1">
    <citation type="submission" date="2024-10" db="EMBL/GenBank/DDBJ databases">
        <title>Updated reference genomes for cyclostephanoid diatoms.</title>
        <authorList>
            <person name="Roberts W.R."/>
            <person name="Alverson A.J."/>
        </authorList>
    </citation>
    <scope>NUCLEOTIDE SEQUENCE [LARGE SCALE GENOMIC DNA]</scope>
    <source>
        <strain evidence="1 2">AJA276-08</strain>
    </source>
</reference>
<evidence type="ECO:0000313" key="2">
    <source>
        <dbReference type="Proteomes" id="UP001530315"/>
    </source>
</evidence>
<sequence>MHIESEPNDADCPVPSTGLPHSIYVRSERQCLMRLPSSGGVLFTIRTYRMGLDDVPSRSRMGLLAAFEANSTATPLSNHQKATFGERIRSRFGA</sequence>